<reference evidence="8 11" key="2">
    <citation type="submission" date="2020-05" db="EMBL/GenBank/DDBJ databases">
        <title>Complete genome sequencing of Campylobacter and Arcobacter type strains.</title>
        <authorList>
            <person name="Miller W.G."/>
            <person name="Yee E."/>
        </authorList>
    </citation>
    <scope>NUCLEOTIDE SEQUENCE [LARGE SCALE GENOMIC DNA]</scope>
    <source>
        <strain evidence="8 11">LMG 21996</strain>
    </source>
</reference>
<protein>
    <submittedName>
        <fullName evidence="9">Flagellar biosynthetic protein FliQ</fullName>
    </submittedName>
    <submittedName>
        <fullName evidence="8">Flagellar export apparatus, transmembrane gate complex, FliQ component</fullName>
    </submittedName>
</protein>
<evidence type="ECO:0000256" key="7">
    <source>
        <dbReference type="SAM" id="Phobius"/>
    </source>
</evidence>
<dbReference type="Proteomes" id="UP000509513">
    <property type="component" value="Chromosome"/>
</dbReference>
<keyword evidence="4 7" id="KW-0812">Transmembrane</keyword>
<dbReference type="PANTHER" id="PTHR34040">
    <property type="entry name" value="FLAGELLAR BIOSYNTHETIC PROTEIN FLIQ"/>
    <property type="match status" value="1"/>
</dbReference>
<proteinExistence type="inferred from homology"/>
<evidence type="ECO:0000313" key="10">
    <source>
        <dbReference type="Proteomes" id="UP000305417"/>
    </source>
</evidence>
<evidence type="ECO:0000313" key="8">
    <source>
        <dbReference type="EMBL" id="QKJ27840.1"/>
    </source>
</evidence>
<keyword evidence="10" id="KW-1185">Reference proteome</keyword>
<dbReference type="OrthoDB" id="9806440at2"/>
<evidence type="ECO:0000256" key="4">
    <source>
        <dbReference type="ARBA" id="ARBA00022692"/>
    </source>
</evidence>
<accession>A0A5J6RMZ4</accession>
<evidence type="ECO:0000313" key="9">
    <source>
        <dbReference type="EMBL" id="TLT00816.1"/>
    </source>
</evidence>
<evidence type="ECO:0000256" key="2">
    <source>
        <dbReference type="ARBA" id="ARBA00006156"/>
    </source>
</evidence>
<keyword evidence="6 7" id="KW-0472">Membrane</keyword>
<evidence type="ECO:0000313" key="11">
    <source>
        <dbReference type="Proteomes" id="UP000509513"/>
    </source>
</evidence>
<keyword evidence="8" id="KW-0969">Cilium</keyword>
<feature type="transmembrane region" description="Helical" evidence="7">
    <location>
        <begin position="48"/>
        <end position="66"/>
    </location>
</feature>
<keyword evidence="5 7" id="KW-1133">Transmembrane helix</keyword>
<evidence type="ECO:0000256" key="6">
    <source>
        <dbReference type="ARBA" id="ARBA00023136"/>
    </source>
</evidence>
<dbReference type="STRING" id="1442598.GCA_000522465_00440"/>
<evidence type="ECO:0000256" key="1">
    <source>
        <dbReference type="ARBA" id="ARBA00004651"/>
    </source>
</evidence>
<dbReference type="Proteomes" id="UP000305417">
    <property type="component" value="Unassembled WGS sequence"/>
</dbReference>
<keyword evidence="3" id="KW-1003">Cell membrane</keyword>
<comment type="subcellular location">
    <subcellularLocation>
        <location evidence="1">Cell membrane</location>
        <topology evidence="1">Multi-pass membrane protein</topology>
    </subcellularLocation>
</comment>
<dbReference type="RefSeq" id="WP_024774606.1">
    <property type="nucleotide sequence ID" value="NZ_CP043857.1"/>
</dbReference>
<dbReference type="GO" id="GO:0009306">
    <property type="term" value="P:protein secretion"/>
    <property type="evidence" value="ECO:0007669"/>
    <property type="project" value="InterPro"/>
</dbReference>
<dbReference type="KEGG" id="acib:ACBT_1945"/>
<dbReference type="GO" id="GO:0005886">
    <property type="term" value="C:plasma membrane"/>
    <property type="evidence" value="ECO:0007669"/>
    <property type="project" value="UniProtKB-SubCell"/>
</dbReference>
<organism evidence="8 11">
    <name type="scientific">Aliarcobacter cibarius</name>
    <dbReference type="NCBI Taxonomy" id="255507"/>
    <lineage>
        <taxon>Bacteria</taxon>
        <taxon>Pseudomonadati</taxon>
        <taxon>Campylobacterota</taxon>
        <taxon>Epsilonproteobacteria</taxon>
        <taxon>Campylobacterales</taxon>
        <taxon>Arcobacteraceae</taxon>
        <taxon>Aliarcobacter</taxon>
    </lineage>
</organism>
<feature type="transmembrane region" description="Helical" evidence="7">
    <location>
        <begin position="12"/>
        <end position="36"/>
    </location>
</feature>
<dbReference type="PANTHER" id="PTHR34040:SF2">
    <property type="entry name" value="FLAGELLAR BIOSYNTHETIC PROTEIN FLIQ"/>
    <property type="match status" value="1"/>
</dbReference>
<keyword evidence="8" id="KW-0966">Cell projection</keyword>
<dbReference type="Pfam" id="PF01313">
    <property type="entry name" value="Bac_export_3"/>
    <property type="match status" value="1"/>
</dbReference>
<evidence type="ECO:0000256" key="5">
    <source>
        <dbReference type="ARBA" id="ARBA00022989"/>
    </source>
</evidence>
<sequence>MDLIGIAQSTVKIILILGLPSLIVSMIIGLVISIFSAVTQVNDASLSFVPKMIIVSIFILITLPWVGEHIGTYTIDLWNNILTFGE</sequence>
<dbReference type="EMBL" id="VBUC01000005">
    <property type="protein sequence ID" value="TLT00816.1"/>
    <property type="molecule type" value="Genomic_DNA"/>
</dbReference>
<comment type="similarity">
    <text evidence="2">Belongs to the FliQ/MopD/SpaQ family.</text>
</comment>
<dbReference type="AlphaFoldDB" id="A0A5J6RMZ4"/>
<keyword evidence="8" id="KW-0282">Flagellum</keyword>
<dbReference type="PRINTS" id="PR00952">
    <property type="entry name" value="TYPE3IMQPROT"/>
</dbReference>
<reference evidence="9 10" key="1">
    <citation type="submission" date="2019-05" db="EMBL/GenBank/DDBJ databases">
        <title>Arcobacter cibarius and Arcobacter thereius providing challenges in identification an antibiotic susceptibility and Quinolone resistance.</title>
        <authorList>
            <person name="Busch A."/>
            <person name="Hanel I."/>
            <person name="Hotzel H."/>
            <person name="Tomaso H."/>
        </authorList>
    </citation>
    <scope>NUCLEOTIDE SEQUENCE [LARGE SCALE GENOMIC DNA]</scope>
    <source>
        <strain evidence="9 10">16CS0831-2</strain>
    </source>
</reference>
<dbReference type="InterPro" id="IPR002191">
    <property type="entry name" value="Bac_export_3"/>
</dbReference>
<dbReference type="EMBL" id="CP054051">
    <property type="protein sequence ID" value="QKJ27840.1"/>
    <property type="molecule type" value="Genomic_DNA"/>
</dbReference>
<gene>
    <name evidence="8" type="primary">fliQ</name>
    <name evidence="8" type="ORF">ACBT_1945</name>
    <name evidence="9" type="ORF">FE247_03010</name>
</gene>
<evidence type="ECO:0000256" key="3">
    <source>
        <dbReference type="ARBA" id="ARBA00022475"/>
    </source>
</evidence>
<name>A0A5J6RMZ4_9BACT</name>